<dbReference type="GO" id="GO:0006633">
    <property type="term" value="P:fatty acid biosynthetic process"/>
    <property type="evidence" value="ECO:0007669"/>
    <property type="project" value="InterPro"/>
</dbReference>
<dbReference type="Pfam" id="PF22621">
    <property type="entry name" value="CurL-like_PKS_C"/>
    <property type="match status" value="1"/>
</dbReference>
<feature type="domain" description="Ketosynthase family 3 (KS3)" evidence="5">
    <location>
        <begin position="49"/>
        <end position="475"/>
    </location>
</feature>
<keyword evidence="3 4" id="KW-0808">Transferase</keyword>
<dbReference type="InterPro" id="IPR014030">
    <property type="entry name" value="Ketoacyl_synth_N"/>
</dbReference>
<dbReference type="Gene3D" id="3.40.47.10">
    <property type="match status" value="1"/>
</dbReference>
<keyword evidence="1" id="KW-0596">Phosphopantetheine</keyword>
<evidence type="ECO:0000313" key="7">
    <source>
        <dbReference type="Proteomes" id="UP000027395"/>
    </source>
</evidence>
<dbReference type="PANTHER" id="PTHR43775">
    <property type="entry name" value="FATTY ACID SYNTHASE"/>
    <property type="match status" value="1"/>
</dbReference>
<dbReference type="HOGENOM" id="CLU_000022_16_2_3"/>
<dbReference type="PROSITE" id="PS00606">
    <property type="entry name" value="KS3_1"/>
    <property type="match status" value="1"/>
</dbReference>
<dbReference type="InterPro" id="IPR014031">
    <property type="entry name" value="Ketoacyl_synth_C"/>
</dbReference>
<geneLocation type="plasmid" evidence="6 7">
    <name>pPA79</name>
</geneLocation>
<dbReference type="FunFam" id="3.40.47.10:FF:000019">
    <property type="entry name" value="Polyketide synthase type I"/>
    <property type="match status" value="1"/>
</dbReference>
<dbReference type="EC" id="2.3.1.94" evidence="6"/>
<evidence type="ECO:0000259" key="5">
    <source>
        <dbReference type="PROSITE" id="PS52004"/>
    </source>
</evidence>
<dbReference type="Pfam" id="PF02801">
    <property type="entry name" value="Ketoacyl-synt_C"/>
    <property type="match status" value="1"/>
</dbReference>
<evidence type="ECO:0000256" key="1">
    <source>
        <dbReference type="ARBA" id="ARBA00022450"/>
    </source>
</evidence>
<dbReference type="GO" id="GO:0047879">
    <property type="term" value="F:erythronolide synthase activity"/>
    <property type="evidence" value="ECO:0007669"/>
    <property type="project" value="UniProtKB-EC"/>
</dbReference>
<accession>A0A073C9X5</accession>
<keyword evidence="7" id="KW-1185">Reference proteome</keyword>
<dbReference type="GO" id="GO:0005737">
    <property type="term" value="C:cytoplasm"/>
    <property type="evidence" value="ECO:0007669"/>
    <property type="project" value="TreeGrafter"/>
</dbReference>
<dbReference type="Gene3D" id="3.30.70.3290">
    <property type="match status" value="1"/>
</dbReference>
<dbReference type="Pfam" id="PF00109">
    <property type="entry name" value="ketoacyl-synt"/>
    <property type="match status" value="1"/>
</dbReference>
<name>A0A073C9X5_PLAA1</name>
<dbReference type="Proteomes" id="UP000027395">
    <property type="component" value="Plasmid pPA79"/>
</dbReference>
<dbReference type="GO" id="GO:0071770">
    <property type="term" value="P:DIM/DIP cell wall layer assembly"/>
    <property type="evidence" value="ECO:0007669"/>
    <property type="project" value="TreeGrafter"/>
</dbReference>
<evidence type="ECO:0000313" key="6">
    <source>
        <dbReference type="EMBL" id="KEI65139.1"/>
    </source>
</evidence>
<proteinExistence type="inferred from homology"/>
<organism evidence="6 7">
    <name type="scientific">Planktothrix agardhii (strain NIVA-CYA 126/8)</name>
    <dbReference type="NCBI Taxonomy" id="388467"/>
    <lineage>
        <taxon>Bacteria</taxon>
        <taxon>Bacillati</taxon>
        <taxon>Cyanobacteriota</taxon>
        <taxon>Cyanophyceae</taxon>
        <taxon>Oscillatoriophycideae</taxon>
        <taxon>Oscillatoriales</taxon>
        <taxon>Microcoleaceae</taxon>
        <taxon>Planktothrix</taxon>
    </lineage>
</organism>
<evidence type="ECO:0000256" key="2">
    <source>
        <dbReference type="ARBA" id="ARBA00022553"/>
    </source>
</evidence>
<dbReference type="PATRIC" id="fig|388467.6.peg.4841"/>
<dbReference type="SUPFAM" id="SSF53901">
    <property type="entry name" value="Thiolase-like"/>
    <property type="match status" value="1"/>
</dbReference>
<dbReference type="PROSITE" id="PS52004">
    <property type="entry name" value="KS3_2"/>
    <property type="match status" value="1"/>
</dbReference>
<keyword evidence="6" id="KW-0012">Acyltransferase</keyword>
<protein>
    <submittedName>
        <fullName evidence="6">Polyketide synthase</fullName>
        <ecNumber evidence="6">2.3.1.94</ecNumber>
    </submittedName>
</protein>
<sequence>MLTKWILCDRKSEFADSNKLHTELSPTKRALLALEQMQAKLEALENRHHEPIAIIGTGCRFPGGVESPEQFWQLLRNGVDAIAPVPQDRWNIDEYYHPNPDIPGTICNRLGGFVGNLQDFDAQFFRISPREAASLDPQQRLLLEVSWEALENAGLAVDRLVGNQTGVFVGICANDYWHRLLSRQNTEIDAYLATGNSHSLAAGRISYSFGFTGPSLALDTACSSSLVAVHSACQSLRNQECNLAIAAGVNRILSPQMSINFSRAKMLSPEGRCKTFDQAADGFVRGEGCGVIVLKRLNDAIASNDNILAIIRGSAVNHDGRTSGLTVPNGRAQQTVIQQALENGRVKPEQVSYIETHGTGTPLGDPIEVNALNAVYGENRADHFPLIIASVKTNIGHLEAAAGMAGLIKVILALQHQEIPPHLHFNTPNSHIDWDKIAVKVPTVFLPWVRGNQDRIAGVSSFGFSGTNAHVILAEAPLLETKSITTEPTVNLLTLSAKTPTALQQLAVRYQNYLKNNKNHALADICFTANIGRSQFNHRLAIITRSKQELQQQFAEFCSGGTPEELFQGRVRENQVNHSFFPDLEFLPLQNDAKLLSNLAEFYVNGGSVNWEKFYQGYSGCKVVLPNYPFQRQQFWI</sequence>
<dbReference type="AlphaFoldDB" id="A0A073C9X5"/>
<dbReference type="GO" id="GO:0005886">
    <property type="term" value="C:plasma membrane"/>
    <property type="evidence" value="ECO:0007669"/>
    <property type="project" value="TreeGrafter"/>
</dbReference>
<dbReference type="PANTHER" id="PTHR43775:SF37">
    <property type="entry name" value="SI:DKEY-61P9.11"/>
    <property type="match status" value="1"/>
</dbReference>
<dbReference type="CDD" id="cd00833">
    <property type="entry name" value="PKS"/>
    <property type="match status" value="1"/>
</dbReference>
<dbReference type="InterPro" id="IPR016039">
    <property type="entry name" value="Thiolase-like"/>
</dbReference>
<dbReference type="SMART" id="SM00825">
    <property type="entry name" value="PKS_KS"/>
    <property type="match status" value="1"/>
</dbReference>
<dbReference type="InterPro" id="IPR020841">
    <property type="entry name" value="PKS_Beta-ketoAc_synthase_dom"/>
</dbReference>
<keyword evidence="2" id="KW-0597">Phosphoprotein</keyword>
<evidence type="ECO:0000256" key="3">
    <source>
        <dbReference type="ARBA" id="ARBA00022679"/>
    </source>
</evidence>
<dbReference type="InterPro" id="IPR050091">
    <property type="entry name" value="PKS_NRPS_Biosynth_Enz"/>
</dbReference>
<comment type="similarity">
    <text evidence="4">Belongs to the thiolase-like superfamily. Beta-ketoacyl-ACP synthases family.</text>
</comment>
<evidence type="ECO:0000256" key="4">
    <source>
        <dbReference type="RuleBase" id="RU003694"/>
    </source>
</evidence>
<dbReference type="GO" id="GO:0004312">
    <property type="term" value="F:fatty acid synthase activity"/>
    <property type="evidence" value="ECO:0007669"/>
    <property type="project" value="TreeGrafter"/>
</dbReference>
<keyword evidence="6" id="KW-0614">Plasmid</keyword>
<dbReference type="GO" id="GO:0004315">
    <property type="term" value="F:3-oxoacyl-[acyl-carrier-protein] synthase activity"/>
    <property type="evidence" value="ECO:0007669"/>
    <property type="project" value="InterPro"/>
</dbReference>
<dbReference type="InterPro" id="IPR018201">
    <property type="entry name" value="Ketoacyl_synth_AS"/>
</dbReference>
<reference evidence="6 7" key="1">
    <citation type="journal article" date="2014" name="Appl. Environ. Microbiol.">
        <title>Elucidation of insertion elements encoded on plasmids and in vitro construction of shuttle vectors from the toxic cyanobacterium Planktothrix.</title>
        <authorList>
            <person name="Christiansen G."/>
            <person name="Goesmann A."/>
            <person name="Kurmayer R."/>
        </authorList>
    </citation>
    <scope>NUCLEOTIDE SEQUENCE [LARGE SCALE GENOMIC DNA]</scope>
    <source>
        <strain evidence="6 7">NIVA-CYA 126/8</strain>
        <plasmid evidence="6">pPA79</plasmid>
    </source>
</reference>
<dbReference type="EMBL" id="CM002808">
    <property type="protein sequence ID" value="KEI65139.1"/>
    <property type="molecule type" value="Genomic_DNA"/>
</dbReference>
<gene>
    <name evidence="6" type="ORF">A19Y_8035</name>
</gene>